<dbReference type="AlphaFoldDB" id="A0A2U1SQ63"/>
<proteinExistence type="predicted"/>
<evidence type="ECO:0000256" key="1">
    <source>
        <dbReference type="SAM" id="MobiDB-lite"/>
    </source>
</evidence>
<keyword evidence="4" id="KW-1185">Reference proteome</keyword>
<dbReference type="Proteomes" id="UP000245137">
    <property type="component" value="Unassembled WGS sequence"/>
</dbReference>
<evidence type="ECO:0000313" key="4">
    <source>
        <dbReference type="Proteomes" id="UP000245137"/>
    </source>
</evidence>
<comment type="caution">
    <text evidence="3">The sequence shown here is derived from an EMBL/GenBank/DDBJ whole genome shotgun (WGS) entry which is preliminary data.</text>
</comment>
<accession>A0A2U1SQ63</accession>
<name>A0A2U1SQ63_METSR</name>
<feature type="region of interest" description="Disordered" evidence="1">
    <location>
        <begin position="41"/>
        <end position="65"/>
    </location>
</feature>
<organism evidence="3 4">
    <name type="scientific">Methylosinus sporium</name>
    <dbReference type="NCBI Taxonomy" id="428"/>
    <lineage>
        <taxon>Bacteria</taxon>
        <taxon>Pseudomonadati</taxon>
        <taxon>Pseudomonadota</taxon>
        <taxon>Alphaproteobacteria</taxon>
        <taxon>Hyphomicrobiales</taxon>
        <taxon>Methylocystaceae</taxon>
        <taxon>Methylosinus</taxon>
    </lineage>
</organism>
<sequence>MLRREILGVFHPIDGSQKMRSLRPFAAILLALSLAACAAQSQPDLTPPPKKPLDAKTQLETGRKY</sequence>
<reference evidence="3 4" key="1">
    <citation type="journal article" date="2018" name="Appl. Microbiol. Biotechnol.">
        <title>Co-cultivation of the strictly anaerobic methanogen Methanosarcina barkeri with aerobic methanotrophs in an oxygen-limited membrane bioreactor.</title>
        <authorList>
            <person name="In 't Zandt M.H."/>
            <person name="van den Bosch T.J.M."/>
            <person name="Rijkers R."/>
            <person name="van Kessel M.A.H.J."/>
            <person name="Jetten M.S.M."/>
            <person name="Welte C.U."/>
        </authorList>
    </citation>
    <scope>NUCLEOTIDE SEQUENCE [LARGE SCALE GENOMIC DNA]</scope>
    <source>
        <strain evidence="3 4">DSM 17706</strain>
    </source>
</reference>
<protein>
    <submittedName>
        <fullName evidence="3">Uncharacterized protein</fullName>
    </submittedName>
</protein>
<feature type="chain" id="PRO_5015700905" evidence="2">
    <location>
        <begin position="39"/>
        <end position="65"/>
    </location>
</feature>
<evidence type="ECO:0000256" key="2">
    <source>
        <dbReference type="SAM" id="SignalP"/>
    </source>
</evidence>
<feature type="signal peptide" evidence="2">
    <location>
        <begin position="1"/>
        <end position="38"/>
    </location>
</feature>
<gene>
    <name evidence="3" type="ORF">C5689_11455</name>
</gene>
<keyword evidence="2" id="KW-0732">Signal</keyword>
<evidence type="ECO:0000313" key="3">
    <source>
        <dbReference type="EMBL" id="PWB93749.1"/>
    </source>
</evidence>
<dbReference type="EMBL" id="PUIV01000016">
    <property type="protein sequence ID" value="PWB93749.1"/>
    <property type="molecule type" value="Genomic_DNA"/>
</dbReference>